<dbReference type="InterPro" id="IPR050565">
    <property type="entry name" value="LYPA1-2/EST-like"/>
</dbReference>
<name>A0A9X1LWB3_9MICO</name>
<keyword evidence="2" id="KW-0378">Hydrolase</keyword>
<dbReference type="Gene3D" id="3.40.50.1820">
    <property type="entry name" value="alpha/beta hydrolase"/>
    <property type="match status" value="1"/>
</dbReference>
<dbReference type="PANTHER" id="PTHR10655:SF17">
    <property type="entry name" value="LYSOPHOSPHOLIPASE-LIKE PROTEIN 1"/>
    <property type="match status" value="1"/>
</dbReference>
<proteinExistence type="inferred from homology"/>
<dbReference type="SUPFAM" id="SSF53474">
    <property type="entry name" value="alpha/beta-Hydrolases"/>
    <property type="match status" value="1"/>
</dbReference>
<evidence type="ECO:0000313" key="4">
    <source>
        <dbReference type="EMBL" id="MCC2033172.1"/>
    </source>
</evidence>
<dbReference type="EMBL" id="JAGTTN010000004">
    <property type="protein sequence ID" value="MCC2033172.1"/>
    <property type="molecule type" value="Genomic_DNA"/>
</dbReference>
<accession>A0A9X1LWB3</accession>
<gene>
    <name evidence="4" type="ORF">KEC57_13380</name>
</gene>
<comment type="caution">
    <text evidence="4">The sequence shown here is derived from an EMBL/GenBank/DDBJ whole genome shotgun (WGS) entry which is preliminary data.</text>
</comment>
<reference evidence="4" key="1">
    <citation type="submission" date="2021-04" db="EMBL/GenBank/DDBJ databases">
        <title>Microbacterium tenobrionis sp. nov. and Microbacterium allomyrinae sp. nov., isolated from larvae of Tenobrio molitor and Allomyrina dichotoma, respectively.</title>
        <authorList>
            <person name="Lee S.D."/>
        </authorList>
    </citation>
    <scope>NUCLEOTIDE SEQUENCE</scope>
    <source>
        <strain evidence="4">BWT-G7</strain>
    </source>
</reference>
<dbReference type="InterPro" id="IPR003140">
    <property type="entry name" value="PLipase/COase/thioEstase"/>
</dbReference>
<evidence type="ECO:0000259" key="3">
    <source>
        <dbReference type="Pfam" id="PF02230"/>
    </source>
</evidence>
<dbReference type="Pfam" id="PF02230">
    <property type="entry name" value="Abhydrolase_2"/>
    <property type="match status" value="1"/>
</dbReference>
<sequence length="215" mass="23606">MTEQADRNPHLQTAAVSWGSRRAPIAVLAVHGRTQSPEFMRELSISVDGPPARWVAPAAADHQWYDYRFMDAPPKADAQLDWSLEAIDAVLQGVLANGFTADRVVLLGFSQGACLISEYALRNPRRYAGIVLLTGGFIGPEERRTDFRGSFDGTRVLMSTVREDPWVPLPRVIRTHAEFERLGAEAELCVEPGAEHGVTEDARARTRALLVAASA</sequence>
<evidence type="ECO:0000313" key="5">
    <source>
        <dbReference type="Proteomes" id="UP001139354"/>
    </source>
</evidence>
<comment type="similarity">
    <text evidence="1">Belongs to the AB hydrolase superfamily. AB hydrolase 2 family.</text>
</comment>
<keyword evidence="5" id="KW-1185">Reference proteome</keyword>
<dbReference type="AlphaFoldDB" id="A0A9X1LWB3"/>
<dbReference type="RefSeq" id="WP_229385139.1">
    <property type="nucleotide sequence ID" value="NZ_JAGTTN010000004.1"/>
</dbReference>
<dbReference type="PANTHER" id="PTHR10655">
    <property type="entry name" value="LYSOPHOSPHOLIPASE-RELATED"/>
    <property type="match status" value="1"/>
</dbReference>
<dbReference type="GO" id="GO:0016787">
    <property type="term" value="F:hydrolase activity"/>
    <property type="evidence" value="ECO:0007669"/>
    <property type="project" value="UniProtKB-KW"/>
</dbReference>
<dbReference type="Proteomes" id="UP001139354">
    <property type="component" value="Unassembled WGS sequence"/>
</dbReference>
<dbReference type="InterPro" id="IPR029058">
    <property type="entry name" value="AB_hydrolase_fold"/>
</dbReference>
<protein>
    <submittedName>
        <fullName evidence="4">Phospholipase</fullName>
    </submittedName>
</protein>
<evidence type="ECO:0000256" key="2">
    <source>
        <dbReference type="ARBA" id="ARBA00022801"/>
    </source>
</evidence>
<feature type="domain" description="Phospholipase/carboxylesterase/thioesterase" evidence="3">
    <location>
        <begin position="61"/>
        <end position="196"/>
    </location>
</feature>
<evidence type="ECO:0000256" key="1">
    <source>
        <dbReference type="ARBA" id="ARBA00006499"/>
    </source>
</evidence>
<organism evidence="4 5">
    <name type="scientific">Microbacterium allomyrinae</name>
    <dbReference type="NCBI Taxonomy" id="2830666"/>
    <lineage>
        <taxon>Bacteria</taxon>
        <taxon>Bacillati</taxon>
        <taxon>Actinomycetota</taxon>
        <taxon>Actinomycetes</taxon>
        <taxon>Micrococcales</taxon>
        <taxon>Microbacteriaceae</taxon>
        <taxon>Microbacterium</taxon>
    </lineage>
</organism>